<evidence type="ECO:0000313" key="3">
    <source>
        <dbReference type="Proteomes" id="UP000327013"/>
    </source>
</evidence>
<feature type="region of interest" description="Disordered" evidence="1">
    <location>
        <begin position="63"/>
        <end position="113"/>
    </location>
</feature>
<evidence type="ECO:0000313" key="2">
    <source>
        <dbReference type="EMBL" id="KAE8077864.1"/>
    </source>
</evidence>
<dbReference type="PANTHER" id="PTHR35751">
    <property type="match status" value="1"/>
</dbReference>
<name>A0A5N6RGZ7_9ROSI</name>
<dbReference type="AlphaFoldDB" id="A0A5N6RGZ7"/>
<dbReference type="PANTHER" id="PTHR35751:SF1">
    <property type="entry name" value="GENOME ASSEMBLY, CHROMOSOME: A02"/>
    <property type="match status" value="1"/>
</dbReference>
<dbReference type="EMBL" id="CM017326">
    <property type="protein sequence ID" value="KAE8077864.1"/>
    <property type="molecule type" value="Genomic_DNA"/>
</dbReference>
<feature type="compositionally biased region" description="Polar residues" evidence="1">
    <location>
        <begin position="64"/>
        <end position="76"/>
    </location>
</feature>
<accession>A0A5N6RGZ7</accession>
<evidence type="ECO:0000256" key="1">
    <source>
        <dbReference type="SAM" id="MobiDB-lite"/>
    </source>
</evidence>
<organism evidence="2 3">
    <name type="scientific">Carpinus fangiana</name>
    <dbReference type="NCBI Taxonomy" id="176857"/>
    <lineage>
        <taxon>Eukaryota</taxon>
        <taxon>Viridiplantae</taxon>
        <taxon>Streptophyta</taxon>
        <taxon>Embryophyta</taxon>
        <taxon>Tracheophyta</taxon>
        <taxon>Spermatophyta</taxon>
        <taxon>Magnoliopsida</taxon>
        <taxon>eudicotyledons</taxon>
        <taxon>Gunneridae</taxon>
        <taxon>Pentapetalae</taxon>
        <taxon>rosids</taxon>
        <taxon>fabids</taxon>
        <taxon>Fagales</taxon>
        <taxon>Betulaceae</taxon>
        <taxon>Carpinus</taxon>
    </lineage>
</organism>
<keyword evidence="3" id="KW-1185">Reference proteome</keyword>
<gene>
    <name evidence="2" type="ORF">FH972_016383</name>
</gene>
<protein>
    <submittedName>
        <fullName evidence="2">Uncharacterized protein</fullName>
    </submittedName>
</protein>
<reference evidence="2 3" key="1">
    <citation type="submission" date="2019-06" db="EMBL/GenBank/DDBJ databases">
        <title>A chromosomal-level reference genome of Carpinus fangiana (Coryloideae, Betulaceae).</title>
        <authorList>
            <person name="Yang X."/>
            <person name="Wang Z."/>
            <person name="Zhang L."/>
            <person name="Hao G."/>
            <person name="Liu J."/>
            <person name="Yang Y."/>
        </authorList>
    </citation>
    <scope>NUCLEOTIDE SEQUENCE [LARGE SCALE GENOMIC DNA]</scope>
    <source>
        <strain evidence="2">Cfa_2016G</strain>
        <tissue evidence="2">Leaf</tissue>
    </source>
</reference>
<proteinExistence type="predicted"/>
<sequence length="143" mass="15473">MAYSFVQKCYAILIDVAAAVLVRSSVIQVGHCKDKGTQRSWFGKGKIAEEQNDIMEPERILQPLRNSSTSQAQHASTNRDTHSITISRSDVPASPANTAVGGQASLQPKRTPVSDKEIEAVLVSINIICSGQMLSAGYQNSDR</sequence>
<dbReference type="OrthoDB" id="1863475at2759"/>
<dbReference type="Proteomes" id="UP000327013">
    <property type="component" value="Chromosome 6"/>
</dbReference>